<keyword evidence="7" id="KW-0998">Cell outer membrane</keyword>
<dbReference type="Pfam" id="PF02321">
    <property type="entry name" value="OEP"/>
    <property type="match status" value="2"/>
</dbReference>
<feature type="region of interest" description="Disordered" evidence="8">
    <location>
        <begin position="43"/>
        <end position="74"/>
    </location>
</feature>
<accession>A0ABV6FZL6</accession>
<reference evidence="10 11" key="1">
    <citation type="submission" date="2024-09" db="EMBL/GenBank/DDBJ databases">
        <authorList>
            <person name="Sun Q."/>
            <person name="Mori K."/>
        </authorList>
    </citation>
    <scope>NUCLEOTIDE SEQUENCE [LARGE SCALE GENOMIC DNA]</scope>
    <source>
        <strain evidence="10 11">CCM 7415</strain>
    </source>
</reference>
<comment type="caution">
    <text evidence="10">The sequence shown here is derived from an EMBL/GenBank/DDBJ whole genome shotgun (WGS) entry which is preliminary data.</text>
</comment>
<organism evidence="10 11">
    <name type="scientific">Kushneria aurantia</name>
    <dbReference type="NCBI Taxonomy" id="504092"/>
    <lineage>
        <taxon>Bacteria</taxon>
        <taxon>Pseudomonadati</taxon>
        <taxon>Pseudomonadota</taxon>
        <taxon>Gammaproteobacteria</taxon>
        <taxon>Oceanospirillales</taxon>
        <taxon>Halomonadaceae</taxon>
        <taxon>Kushneria</taxon>
    </lineage>
</organism>
<sequence length="570" mass="61394">MAESTKIARGTGRLMLSGLLLAAMPAWSASFVDSVAVQRSDVARPASAQQSDGLPGSGVVPAGSTRRGDDLPAITRGSRISLDLDESARDISLSADNSAGHSGEARVPSLPALFALALEHDASLTSQRLQAEARGLEVPLAWSQLKPKVDVSVQRSYTQTDNIYTAGEVSSCLENPETGEPVGGEDFERRCAGESTDTVSQISLSQPLFSMERFRQVQKANQQRDAAQLQVAVGERDLALQTAKAWLSAFYLSRRVDLLESKRESLDLQVTQAQRAYDLGIGDRIDLLAARSKFDTTLADIAAARNEYDNALSTLERLTGTSPDFSNFALRDLPGEGFATPPPLETLEDSIVNNADVLLAEAQQDVARADVSLRQAGYWPEVNLNLSYSDRNSNDPYRASEDARAAVQASMNLYAGGRTSTSVEQGTLLQSAAMADVSNARRTALEQLRQYHRSIGGDITRLQALAQSIRSGELYLEAADRGAALGLRDLVDVLNARADLYSQRIQYVESFRQLLLDRLNMRAATGELGTDDMLAVMQQVGAIVGPPDGGDAGLPMRDAQASGEDRDTRG</sequence>
<dbReference type="Proteomes" id="UP001589814">
    <property type="component" value="Unassembled WGS sequence"/>
</dbReference>
<feature type="chain" id="PRO_5045061389" evidence="9">
    <location>
        <begin position="29"/>
        <end position="570"/>
    </location>
</feature>
<evidence type="ECO:0000313" key="11">
    <source>
        <dbReference type="Proteomes" id="UP001589814"/>
    </source>
</evidence>
<keyword evidence="5" id="KW-0812">Transmembrane</keyword>
<dbReference type="InterPro" id="IPR003423">
    <property type="entry name" value="OMP_efflux"/>
</dbReference>
<dbReference type="SUPFAM" id="SSF56954">
    <property type="entry name" value="Outer membrane efflux proteins (OEP)"/>
    <property type="match status" value="1"/>
</dbReference>
<dbReference type="InterPro" id="IPR051906">
    <property type="entry name" value="TolC-like"/>
</dbReference>
<evidence type="ECO:0000256" key="7">
    <source>
        <dbReference type="ARBA" id="ARBA00023237"/>
    </source>
</evidence>
<dbReference type="RefSeq" id="WP_019951338.1">
    <property type="nucleotide sequence ID" value="NZ_JBHLVX010000005.1"/>
</dbReference>
<evidence type="ECO:0000256" key="8">
    <source>
        <dbReference type="SAM" id="MobiDB-lite"/>
    </source>
</evidence>
<evidence type="ECO:0000256" key="2">
    <source>
        <dbReference type="ARBA" id="ARBA00007613"/>
    </source>
</evidence>
<name>A0ABV6FZL6_9GAMM</name>
<evidence type="ECO:0000256" key="6">
    <source>
        <dbReference type="ARBA" id="ARBA00023136"/>
    </source>
</evidence>
<keyword evidence="3" id="KW-0813">Transport</keyword>
<evidence type="ECO:0000313" key="10">
    <source>
        <dbReference type="EMBL" id="MFC0266601.1"/>
    </source>
</evidence>
<dbReference type="Gene3D" id="1.20.1600.10">
    <property type="entry name" value="Outer membrane efflux proteins (OEP)"/>
    <property type="match status" value="1"/>
</dbReference>
<dbReference type="PANTHER" id="PTHR30026">
    <property type="entry name" value="OUTER MEMBRANE PROTEIN TOLC"/>
    <property type="match status" value="1"/>
</dbReference>
<evidence type="ECO:0000256" key="3">
    <source>
        <dbReference type="ARBA" id="ARBA00022448"/>
    </source>
</evidence>
<evidence type="ECO:0000256" key="9">
    <source>
        <dbReference type="SAM" id="SignalP"/>
    </source>
</evidence>
<dbReference type="PANTHER" id="PTHR30026:SF20">
    <property type="entry name" value="OUTER MEMBRANE PROTEIN TOLC"/>
    <property type="match status" value="1"/>
</dbReference>
<dbReference type="EMBL" id="JBHLVX010000005">
    <property type="protein sequence ID" value="MFC0266601.1"/>
    <property type="molecule type" value="Genomic_DNA"/>
</dbReference>
<evidence type="ECO:0000256" key="1">
    <source>
        <dbReference type="ARBA" id="ARBA00004442"/>
    </source>
</evidence>
<keyword evidence="6" id="KW-0472">Membrane</keyword>
<comment type="subcellular location">
    <subcellularLocation>
        <location evidence="1">Cell outer membrane</location>
    </subcellularLocation>
</comment>
<evidence type="ECO:0000256" key="5">
    <source>
        <dbReference type="ARBA" id="ARBA00022692"/>
    </source>
</evidence>
<gene>
    <name evidence="10" type="ORF">ACFFHW_01100</name>
</gene>
<evidence type="ECO:0000256" key="4">
    <source>
        <dbReference type="ARBA" id="ARBA00022452"/>
    </source>
</evidence>
<protein>
    <submittedName>
        <fullName evidence="10">TolC family protein</fullName>
    </submittedName>
</protein>
<keyword evidence="11" id="KW-1185">Reference proteome</keyword>
<comment type="similarity">
    <text evidence="2">Belongs to the outer membrane factor (OMF) (TC 1.B.17) family.</text>
</comment>
<feature type="region of interest" description="Disordered" evidence="8">
    <location>
        <begin position="546"/>
        <end position="570"/>
    </location>
</feature>
<proteinExistence type="inferred from homology"/>
<keyword evidence="9" id="KW-0732">Signal</keyword>
<keyword evidence="4" id="KW-1134">Transmembrane beta strand</keyword>
<feature type="signal peptide" evidence="9">
    <location>
        <begin position="1"/>
        <end position="28"/>
    </location>
</feature>